<dbReference type="CDD" id="cd01392">
    <property type="entry name" value="HTH_LacI"/>
    <property type="match status" value="1"/>
</dbReference>
<dbReference type="Pfam" id="PF13377">
    <property type="entry name" value="Peripla_BP_3"/>
    <property type="match status" value="1"/>
</dbReference>
<dbReference type="InterPro" id="IPR046335">
    <property type="entry name" value="LacI/GalR-like_sensor"/>
</dbReference>
<keyword evidence="6" id="KW-1185">Reference proteome</keyword>
<organism evidence="5 6">
    <name type="scientific">Paenibacillus anseongense</name>
    <dbReference type="NCBI Taxonomy" id="2682845"/>
    <lineage>
        <taxon>Bacteria</taxon>
        <taxon>Bacillati</taxon>
        <taxon>Bacillota</taxon>
        <taxon>Bacilli</taxon>
        <taxon>Bacillales</taxon>
        <taxon>Paenibacillaceae</taxon>
        <taxon>Paenibacillus</taxon>
    </lineage>
</organism>
<dbReference type="CDD" id="cd06267">
    <property type="entry name" value="PBP1_LacI_sugar_binding-like"/>
    <property type="match status" value="1"/>
</dbReference>
<dbReference type="InterPro" id="IPR000843">
    <property type="entry name" value="HTH_LacI"/>
</dbReference>
<dbReference type="Gene3D" id="1.10.260.40">
    <property type="entry name" value="lambda repressor-like DNA-binding domains"/>
    <property type="match status" value="1"/>
</dbReference>
<keyword evidence="1" id="KW-0805">Transcription regulation</keyword>
<evidence type="ECO:0000313" key="5">
    <source>
        <dbReference type="EMBL" id="MVQ39711.1"/>
    </source>
</evidence>
<accession>A0ABW9UL33</accession>
<name>A0ABW9UL33_9BACL</name>
<dbReference type="InterPro" id="IPR010982">
    <property type="entry name" value="Lambda_DNA-bd_dom_sf"/>
</dbReference>
<proteinExistence type="predicted"/>
<evidence type="ECO:0000256" key="1">
    <source>
        <dbReference type="ARBA" id="ARBA00023015"/>
    </source>
</evidence>
<reference evidence="5 6" key="1">
    <citation type="submission" date="2019-12" db="EMBL/GenBank/DDBJ databases">
        <authorList>
            <person name="Huq M.A."/>
        </authorList>
    </citation>
    <scope>NUCLEOTIDE SEQUENCE [LARGE SCALE GENOMIC DNA]</scope>
    <source>
        <strain evidence="5 6">MAH-34</strain>
    </source>
</reference>
<dbReference type="GO" id="GO:0003677">
    <property type="term" value="F:DNA binding"/>
    <property type="evidence" value="ECO:0007669"/>
    <property type="project" value="UniProtKB-KW"/>
</dbReference>
<evidence type="ECO:0000256" key="3">
    <source>
        <dbReference type="ARBA" id="ARBA00023163"/>
    </source>
</evidence>
<dbReference type="SMART" id="SM00354">
    <property type="entry name" value="HTH_LACI"/>
    <property type="match status" value="1"/>
</dbReference>
<dbReference type="Pfam" id="PF00356">
    <property type="entry name" value="LacI"/>
    <property type="match status" value="1"/>
</dbReference>
<dbReference type="PANTHER" id="PTHR30146">
    <property type="entry name" value="LACI-RELATED TRANSCRIPTIONAL REPRESSOR"/>
    <property type="match status" value="1"/>
</dbReference>
<dbReference type="PANTHER" id="PTHR30146:SF109">
    <property type="entry name" value="HTH-TYPE TRANSCRIPTIONAL REGULATOR GALS"/>
    <property type="match status" value="1"/>
</dbReference>
<keyword evidence="2 5" id="KW-0238">DNA-binding</keyword>
<evidence type="ECO:0000259" key="4">
    <source>
        <dbReference type="PROSITE" id="PS50932"/>
    </source>
</evidence>
<gene>
    <name evidence="5" type="ORF">GON05_34490</name>
</gene>
<protein>
    <submittedName>
        <fullName evidence="5">LacI family DNA-binding transcriptional regulator</fullName>
    </submittedName>
</protein>
<feature type="domain" description="HTH lacI-type" evidence="4">
    <location>
        <begin position="5"/>
        <end position="59"/>
    </location>
</feature>
<sequence>MPMNVTSKQIAELCGVTRGTVDRALNNRPGIHPDTRDKIMRVAEELGYRPHFLAQSLVKGHTKTLGIVLFDIHNQIFSQLFHAFEAEARKRGYIVYLVLSNRDKELEMEYINNLLDRRVDGIALLPANDNKKFESFLLRSRTPIVTFGNRLTNPFPYIWINDKQAICDSVAFLAEQGYRHLIYLSPPLMRKGKENIYVPEQRYQGFVQACAEIPDMRFNVIAQKQYLTELESLLDTIDSKCAILCSSDVYALEVLKWLKARKIRVPDQVGLMGFDNIEFLKYINPSLTTVDYNVNEIGTKLADLLIRRINDEEVPAETLIDHHVLQGESVSLSLD</sequence>
<dbReference type="PROSITE" id="PS50932">
    <property type="entry name" value="HTH_LACI_2"/>
    <property type="match status" value="1"/>
</dbReference>
<keyword evidence="3" id="KW-0804">Transcription</keyword>
<dbReference type="SUPFAM" id="SSF53822">
    <property type="entry name" value="Periplasmic binding protein-like I"/>
    <property type="match status" value="1"/>
</dbReference>
<dbReference type="InterPro" id="IPR028082">
    <property type="entry name" value="Peripla_BP_I"/>
</dbReference>
<evidence type="ECO:0000256" key="2">
    <source>
        <dbReference type="ARBA" id="ARBA00023125"/>
    </source>
</evidence>
<evidence type="ECO:0000313" key="6">
    <source>
        <dbReference type="Proteomes" id="UP000467637"/>
    </source>
</evidence>
<dbReference type="Gene3D" id="3.40.50.2300">
    <property type="match status" value="2"/>
</dbReference>
<comment type="caution">
    <text evidence="5">The sequence shown here is derived from an EMBL/GenBank/DDBJ whole genome shotgun (WGS) entry which is preliminary data.</text>
</comment>
<dbReference type="SUPFAM" id="SSF47413">
    <property type="entry name" value="lambda repressor-like DNA-binding domains"/>
    <property type="match status" value="1"/>
</dbReference>
<dbReference type="EMBL" id="WSEM01000037">
    <property type="protein sequence ID" value="MVQ39711.1"/>
    <property type="molecule type" value="Genomic_DNA"/>
</dbReference>
<dbReference type="Proteomes" id="UP000467637">
    <property type="component" value="Unassembled WGS sequence"/>
</dbReference>